<dbReference type="KEGG" id="ovi:T265_13003"/>
<dbReference type="EMBL" id="KL596647">
    <property type="protein sequence ID" value="KER31366.1"/>
    <property type="molecule type" value="Genomic_DNA"/>
</dbReference>
<protein>
    <submittedName>
        <fullName evidence="1">Uncharacterized protein</fullName>
    </submittedName>
</protein>
<proteinExistence type="predicted"/>
<evidence type="ECO:0000313" key="2">
    <source>
        <dbReference type="Proteomes" id="UP000054324"/>
    </source>
</evidence>
<name>A0A074ZW60_OPIVI</name>
<dbReference type="CTD" id="20327171"/>
<feature type="non-terminal residue" evidence="1">
    <location>
        <position position="112"/>
    </location>
</feature>
<dbReference type="GeneID" id="20327171"/>
<keyword evidence="2" id="KW-1185">Reference proteome</keyword>
<sequence>MPTVVEVNLTYCAVMLFRIVPKKTQRWLATRSAKGASYDVKLDRSTESQHRASRKSVCVRVFSGPQRNFSTAMKSQHRASRKSVCVRVFSGPQRNFSTAMSKCLTIMTPFIS</sequence>
<accession>A0A074ZW60</accession>
<dbReference type="RefSeq" id="XP_009164941.1">
    <property type="nucleotide sequence ID" value="XM_009166677.1"/>
</dbReference>
<evidence type="ECO:0000313" key="1">
    <source>
        <dbReference type="EMBL" id="KER31366.1"/>
    </source>
</evidence>
<organism evidence="1 2">
    <name type="scientific">Opisthorchis viverrini</name>
    <name type="common">Southeast Asian liver fluke</name>
    <dbReference type="NCBI Taxonomy" id="6198"/>
    <lineage>
        <taxon>Eukaryota</taxon>
        <taxon>Metazoa</taxon>
        <taxon>Spiralia</taxon>
        <taxon>Lophotrochozoa</taxon>
        <taxon>Platyhelminthes</taxon>
        <taxon>Trematoda</taxon>
        <taxon>Digenea</taxon>
        <taxon>Opisthorchiida</taxon>
        <taxon>Opisthorchiata</taxon>
        <taxon>Opisthorchiidae</taxon>
        <taxon>Opisthorchis</taxon>
    </lineage>
</organism>
<reference evidence="1 2" key="1">
    <citation type="submission" date="2013-11" db="EMBL/GenBank/DDBJ databases">
        <title>Opisthorchis viverrini - life in the bile duct.</title>
        <authorList>
            <person name="Young N.D."/>
            <person name="Nagarajan N."/>
            <person name="Lin S.J."/>
            <person name="Korhonen P.K."/>
            <person name="Jex A.R."/>
            <person name="Hall R.S."/>
            <person name="Safavi-Hemami H."/>
            <person name="Kaewkong W."/>
            <person name="Bertrand D."/>
            <person name="Gao S."/>
            <person name="Seet Q."/>
            <person name="Wongkham S."/>
            <person name="Teh B.T."/>
            <person name="Wongkham C."/>
            <person name="Intapan P.M."/>
            <person name="Maleewong W."/>
            <person name="Yang X."/>
            <person name="Hu M."/>
            <person name="Wang Z."/>
            <person name="Hofmann A."/>
            <person name="Sternberg P.W."/>
            <person name="Tan P."/>
            <person name="Wang J."/>
            <person name="Gasser R.B."/>
        </authorList>
    </citation>
    <scope>NUCLEOTIDE SEQUENCE [LARGE SCALE GENOMIC DNA]</scope>
</reference>
<dbReference type="AlphaFoldDB" id="A0A074ZW60"/>
<dbReference type="Proteomes" id="UP000054324">
    <property type="component" value="Unassembled WGS sequence"/>
</dbReference>
<gene>
    <name evidence="1" type="ORF">T265_13003</name>
</gene>
<dbReference type="OrthoDB" id="10610708at2759"/>